<organism evidence="6">
    <name type="scientific">Heterosigma akashiwo</name>
    <name type="common">Chromophytic alga</name>
    <name type="synonym">Heterosigma carterae</name>
    <dbReference type="NCBI Taxonomy" id="2829"/>
    <lineage>
        <taxon>Eukaryota</taxon>
        <taxon>Sar</taxon>
        <taxon>Stramenopiles</taxon>
        <taxon>Ochrophyta</taxon>
        <taxon>Raphidophyceae</taxon>
        <taxon>Chattonellales</taxon>
        <taxon>Chattonellaceae</taxon>
        <taxon>Heterosigma</taxon>
    </lineage>
</organism>
<keyword evidence="3 5" id="KW-0689">Ribosomal protein</keyword>
<gene>
    <name evidence="6" type="ORF">HAKA00212_LOCUS4391</name>
</gene>
<dbReference type="InterPro" id="IPR023035">
    <property type="entry name" value="Ribosomal_uS9_bac/plastid"/>
</dbReference>
<dbReference type="PANTHER" id="PTHR21569">
    <property type="entry name" value="RIBOSOMAL PROTEIN S9"/>
    <property type="match status" value="1"/>
</dbReference>
<evidence type="ECO:0000256" key="3">
    <source>
        <dbReference type="ARBA" id="ARBA00022980"/>
    </source>
</evidence>
<dbReference type="InterPro" id="IPR020568">
    <property type="entry name" value="Ribosomal_Su5_D2-typ_SF"/>
</dbReference>
<dbReference type="PROSITE" id="PS00360">
    <property type="entry name" value="RIBOSOMAL_S9"/>
    <property type="match status" value="1"/>
</dbReference>
<dbReference type="InterPro" id="IPR000754">
    <property type="entry name" value="Ribosomal_uS9"/>
</dbReference>
<dbReference type="EMBL" id="HBIU01010388">
    <property type="protein sequence ID" value="CAE0625720.1"/>
    <property type="molecule type" value="Transcribed_RNA"/>
</dbReference>
<reference evidence="6" key="1">
    <citation type="submission" date="2021-01" db="EMBL/GenBank/DDBJ databases">
        <authorList>
            <person name="Corre E."/>
            <person name="Pelletier E."/>
            <person name="Niang G."/>
            <person name="Scheremetjew M."/>
            <person name="Finn R."/>
            <person name="Kale V."/>
            <person name="Holt S."/>
            <person name="Cochrane G."/>
            <person name="Meng A."/>
            <person name="Brown T."/>
            <person name="Cohen L."/>
        </authorList>
    </citation>
    <scope>NUCLEOTIDE SEQUENCE</scope>
    <source>
        <strain evidence="6">CCMP3107</strain>
    </source>
</reference>
<dbReference type="HAMAP" id="MF_00532_B">
    <property type="entry name" value="Ribosomal_uS9_B"/>
    <property type="match status" value="1"/>
</dbReference>
<dbReference type="InterPro" id="IPR020574">
    <property type="entry name" value="Ribosomal_uS9_CS"/>
</dbReference>
<dbReference type="AlphaFoldDB" id="A0A6S9GRK8"/>
<evidence type="ECO:0000256" key="5">
    <source>
        <dbReference type="RuleBase" id="RU003815"/>
    </source>
</evidence>
<comment type="subcellular location">
    <subcellularLocation>
        <location evidence="1">Plastid</location>
    </subcellularLocation>
</comment>
<dbReference type="GO" id="GO:0015935">
    <property type="term" value="C:small ribosomal subunit"/>
    <property type="evidence" value="ECO:0007669"/>
    <property type="project" value="TreeGrafter"/>
</dbReference>
<dbReference type="GO" id="GO:0009536">
    <property type="term" value="C:plastid"/>
    <property type="evidence" value="ECO:0007669"/>
    <property type="project" value="UniProtKB-SubCell"/>
</dbReference>
<comment type="similarity">
    <text evidence="2 5">Belongs to the universal ribosomal protein uS9 family.</text>
</comment>
<dbReference type="InterPro" id="IPR014721">
    <property type="entry name" value="Ribsml_uS5_D2-typ_fold_subgr"/>
</dbReference>
<dbReference type="GO" id="GO:0003735">
    <property type="term" value="F:structural constituent of ribosome"/>
    <property type="evidence" value="ECO:0007669"/>
    <property type="project" value="InterPro"/>
</dbReference>
<keyword evidence="4 5" id="KW-0687">Ribonucleoprotein</keyword>
<dbReference type="GO" id="GO:0006412">
    <property type="term" value="P:translation"/>
    <property type="evidence" value="ECO:0007669"/>
    <property type="project" value="InterPro"/>
</dbReference>
<evidence type="ECO:0000313" key="6">
    <source>
        <dbReference type="EMBL" id="CAE0625720.1"/>
    </source>
</evidence>
<dbReference type="GO" id="GO:0003723">
    <property type="term" value="F:RNA binding"/>
    <property type="evidence" value="ECO:0007669"/>
    <property type="project" value="TreeGrafter"/>
</dbReference>
<dbReference type="Pfam" id="PF00380">
    <property type="entry name" value="Ribosomal_S9"/>
    <property type="match status" value="1"/>
</dbReference>
<name>A0A6S9GRK8_HETAK</name>
<evidence type="ECO:0000256" key="2">
    <source>
        <dbReference type="ARBA" id="ARBA00005251"/>
    </source>
</evidence>
<proteinExistence type="inferred from homology"/>
<dbReference type="PANTHER" id="PTHR21569:SF1">
    <property type="entry name" value="SMALL RIBOSOMAL SUBUNIT PROTEIN US9M"/>
    <property type="match status" value="1"/>
</dbReference>
<protein>
    <recommendedName>
        <fullName evidence="7">30S ribosomal protein S9, chloroplastic</fullName>
    </recommendedName>
</protein>
<dbReference type="Gene3D" id="3.30.230.10">
    <property type="match status" value="1"/>
</dbReference>
<evidence type="ECO:0000256" key="4">
    <source>
        <dbReference type="ARBA" id="ARBA00023274"/>
    </source>
</evidence>
<dbReference type="FunFam" id="3.30.230.10:FF:000001">
    <property type="entry name" value="30S ribosomal protein S9"/>
    <property type="match status" value="1"/>
</dbReference>
<sequence length="236" mass="26341">MLGLLQRSAGKGTLLRAGLLLPGSALAVQYCRYFSQDKLVDESREILRQIVKPDGEVDLSRLSSEDSEEMYDDEYALFGVSPKTVERVRRPPSILKPQEITKEPKIDDQGRSYGTGRRKAAIARVWIKPGEGNFTVNSKPMPEYFGRAAHQHDVAKPFLASGTAARFDVLCTVQGGGLTGQAGAVRLGLSRALENYNPFNRPSLKKEGLLTRDARVVERKKPGQKKARKRFQWVKR</sequence>
<dbReference type="NCBIfam" id="NF001099">
    <property type="entry name" value="PRK00132.1"/>
    <property type="match status" value="1"/>
</dbReference>
<dbReference type="SUPFAM" id="SSF54211">
    <property type="entry name" value="Ribosomal protein S5 domain 2-like"/>
    <property type="match status" value="1"/>
</dbReference>
<accession>A0A6S9GRK8</accession>
<evidence type="ECO:0008006" key="7">
    <source>
        <dbReference type="Google" id="ProtNLM"/>
    </source>
</evidence>
<evidence type="ECO:0000256" key="1">
    <source>
        <dbReference type="ARBA" id="ARBA00004474"/>
    </source>
</evidence>